<name>A0ABS4E5M0_9HYPH</name>
<dbReference type="RefSeq" id="WP_209948879.1">
    <property type="nucleotide sequence ID" value="NZ_JAGGJU010000016.1"/>
</dbReference>
<organism evidence="1 2">
    <name type="scientific">Rhizobium halophytocola</name>
    <dbReference type="NCBI Taxonomy" id="735519"/>
    <lineage>
        <taxon>Bacteria</taxon>
        <taxon>Pseudomonadati</taxon>
        <taxon>Pseudomonadota</taxon>
        <taxon>Alphaproteobacteria</taxon>
        <taxon>Hyphomicrobiales</taxon>
        <taxon>Rhizobiaceae</taxon>
        <taxon>Rhizobium/Agrobacterium group</taxon>
        <taxon>Rhizobium</taxon>
    </lineage>
</organism>
<sequence length="112" mass="11099">MAGTPDAARTLAGGVRRLCTAGISPGDRLKLIAPADPAIARLESVAAAPLRTARRVAAAATVTPTPRPATGSCCAGGRIVLPGAFAPQLPQAILRLVGAVGAGAAIARPETW</sequence>
<comment type="caution">
    <text evidence="1">The sequence shown here is derived from an EMBL/GenBank/DDBJ whole genome shotgun (WGS) entry which is preliminary data.</text>
</comment>
<keyword evidence="2" id="KW-1185">Reference proteome</keyword>
<protein>
    <recommendedName>
        <fullName evidence="3">AMP-dependent synthetase/ligase domain-containing protein</fullName>
    </recommendedName>
</protein>
<dbReference type="EMBL" id="JAGGJU010000016">
    <property type="protein sequence ID" value="MBP1853245.1"/>
    <property type="molecule type" value="Genomic_DNA"/>
</dbReference>
<reference evidence="1 2" key="1">
    <citation type="submission" date="2021-03" db="EMBL/GenBank/DDBJ databases">
        <title>Genomic Encyclopedia of Type Strains, Phase IV (KMG-IV): sequencing the most valuable type-strain genomes for metagenomic binning, comparative biology and taxonomic classification.</title>
        <authorList>
            <person name="Goeker M."/>
        </authorList>
    </citation>
    <scope>NUCLEOTIDE SEQUENCE [LARGE SCALE GENOMIC DNA]</scope>
    <source>
        <strain evidence="1 2">DSM 21600</strain>
    </source>
</reference>
<evidence type="ECO:0008006" key="3">
    <source>
        <dbReference type="Google" id="ProtNLM"/>
    </source>
</evidence>
<dbReference type="Proteomes" id="UP000759443">
    <property type="component" value="Unassembled WGS sequence"/>
</dbReference>
<accession>A0ABS4E5M0</accession>
<evidence type="ECO:0000313" key="2">
    <source>
        <dbReference type="Proteomes" id="UP000759443"/>
    </source>
</evidence>
<evidence type="ECO:0000313" key="1">
    <source>
        <dbReference type="EMBL" id="MBP1853245.1"/>
    </source>
</evidence>
<proteinExistence type="predicted"/>
<gene>
    <name evidence="1" type="ORF">J2Z17_004706</name>
</gene>